<feature type="compositionally biased region" description="Polar residues" evidence="1">
    <location>
        <begin position="135"/>
        <end position="152"/>
    </location>
</feature>
<reference evidence="3" key="1">
    <citation type="journal article" date="2020" name="Stud. Mycol.">
        <title>101 Dothideomycetes genomes: a test case for predicting lifestyles and emergence of pathogens.</title>
        <authorList>
            <person name="Haridas S."/>
            <person name="Albert R."/>
            <person name="Binder M."/>
            <person name="Bloem J."/>
            <person name="Labutti K."/>
            <person name="Salamov A."/>
            <person name="Andreopoulos B."/>
            <person name="Baker S."/>
            <person name="Barry K."/>
            <person name="Bills G."/>
            <person name="Bluhm B."/>
            <person name="Cannon C."/>
            <person name="Castanera R."/>
            <person name="Culley D."/>
            <person name="Daum C."/>
            <person name="Ezra D."/>
            <person name="Gonzalez J."/>
            <person name="Henrissat B."/>
            <person name="Kuo A."/>
            <person name="Liang C."/>
            <person name="Lipzen A."/>
            <person name="Lutzoni F."/>
            <person name="Magnuson J."/>
            <person name="Mondo S."/>
            <person name="Nolan M."/>
            <person name="Ohm R."/>
            <person name="Pangilinan J."/>
            <person name="Park H.-J."/>
            <person name="Ramirez L."/>
            <person name="Alfaro M."/>
            <person name="Sun H."/>
            <person name="Tritt A."/>
            <person name="Yoshinaga Y."/>
            <person name="Zwiers L.-H."/>
            <person name="Turgeon B."/>
            <person name="Goodwin S."/>
            <person name="Spatafora J."/>
            <person name="Crous P."/>
            <person name="Grigoriev I."/>
        </authorList>
    </citation>
    <scope>NUCLEOTIDE SEQUENCE</scope>
    <source>
        <strain evidence="3">CBS 121739</strain>
    </source>
</reference>
<accession>A0A6A6WCC0</accession>
<evidence type="ECO:0000259" key="2">
    <source>
        <dbReference type="Pfam" id="PF04695"/>
    </source>
</evidence>
<feature type="region of interest" description="Disordered" evidence="1">
    <location>
        <begin position="135"/>
        <end position="164"/>
    </location>
</feature>
<name>A0A6A6WCC0_9PEZI</name>
<evidence type="ECO:0000313" key="4">
    <source>
        <dbReference type="Proteomes" id="UP000799437"/>
    </source>
</evidence>
<evidence type="ECO:0000256" key="1">
    <source>
        <dbReference type="SAM" id="MobiDB-lite"/>
    </source>
</evidence>
<feature type="compositionally biased region" description="Low complexity" evidence="1">
    <location>
        <begin position="153"/>
        <end position="164"/>
    </location>
</feature>
<feature type="compositionally biased region" description="Basic and acidic residues" evidence="1">
    <location>
        <begin position="305"/>
        <end position="314"/>
    </location>
</feature>
<dbReference type="Pfam" id="PF04695">
    <property type="entry name" value="Pex14_N"/>
    <property type="match status" value="1"/>
</dbReference>
<gene>
    <name evidence="3" type="ORF">EJ05DRAFT_509012</name>
</gene>
<sequence length="442" mass="47067">MPEPKKPSIPSWQLLHKKDSPSSPEPSTEDPTSTSTTTTAIDSETGVDTTSSSSSDANANADTDTSADVEQVPSLEAAEKLLRDEGSLRDASVEEKRGFLQSKGVKKGDVARVLGGEDGGEEVQVEGKVVLDTSLEGSTLQPRSQSATTTSTLQPSVPQAPVSQPQLPAAPPIVTYPEFLTQPTDKAPLVTVSRLVNTTYIAGGIAATIYGLSKFLVTPMVDSLTVARHDFASNTQTRLNELNEKLAGMVSVDPASKRPRSVISEATTPATDSDDAESIDSDPTELYHRDYGTQTSPHISRRPSTTHEEDHASTDIDTPPPPASAAEKVPTGHSARLKIMTSHMRDLQTASETNDRTADSLKKELRALDDYLTAMRFQTPRSAYDSDFANVYHASRGLGVGGGGGASERDSKEDAVEDVRASIRGVKGVLLAARNFPAGLRK</sequence>
<dbReference type="GeneID" id="54489116"/>
<feature type="region of interest" description="Disordered" evidence="1">
    <location>
        <begin position="250"/>
        <end position="332"/>
    </location>
</feature>
<dbReference type="RefSeq" id="XP_033602933.1">
    <property type="nucleotide sequence ID" value="XM_033748062.1"/>
</dbReference>
<feature type="compositionally biased region" description="Acidic residues" evidence="1">
    <location>
        <begin position="272"/>
        <end position="283"/>
    </location>
</feature>
<dbReference type="AlphaFoldDB" id="A0A6A6WCC0"/>
<feature type="compositionally biased region" description="Basic and acidic residues" evidence="1">
    <location>
        <begin position="77"/>
        <end position="98"/>
    </location>
</feature>
<dbReference type="Proteomes" id="UP000799437">
    <property type="component" value="Unassembled WGS sequence"/>
</dbReference>
<organism evidence="3 4">
    <name type="scientific">Pseudovirgaria hyperparasitica</name>
    <dbReference type="NCBI Taxonomy" id="470096"/>
    <lineage>
        <taxon>Eukaryota</taxon>
        <taxon>Fungi</taxon>
        <taxon>Dikarya</taxon>
        <taxon>Ascomycota</taxon>
        <taxon>Pezizomycotina</taxon>
        <taxon>Dothideomycetes</taxon>
        <taxon>Dothideomycetes incertae sedis</taxon>
        <taxon>Acrospermales</taxon>
        <taxon>Acrospermaceae</taxon>
        <taxon>Pseudovirgaria</taxon>
    </lineage>
</organism>
<dbReference type="OrthoDB" id="441517at2759"/>
<feature type="domain" description="Peroxisome membrane anchor protein Pex14p N-terminal" evidence="2">
    <location>
        <begin position="73"/>
        <end position="115"/>
    </location>
</feature>
<feature type="region of interest" description="Disordered" evidence="1">
    <location>
        <begin position="1"/>
        <end position="105"/>
    </location>
</feature>
<evidence type="ECO:0000313" key="3">
    <source>
        <dbReference type="EMBL" id="KAF2760482.1"/>
    </source>
</evidence>
<protein>
    <recommendedName>
        <fullName evidence="2">Peroxisome membrane anchor protein Pex14p N-terminal domain-containing protein</fullName>
    </recommendedName>
</protein>
<dbReference type="EMBL" id="ML996568">
    <property type="protein sequence ID" value="KAF2760482.1"/>
    <property type="molecule type" value="Genomic_DNA"/>
</dbReference>
<dbReference type="InterPro" id="IPR006785">
    <property type="entry name" value="Pex14_N"/>
</dbReference>
<feature type="compositionally biased region" description="Low complexity" evidence="1">
    <location>
        <begin position="21"/>
        <end position="68"/>
    </location>
</feature>
<keyword evidence="4" id="KW-1185">Reference proteome</keyword>
<proteinExistence type="predicted"/>